<dbReference type="PROSITE" id="PS51012">
    <property type="entry name" value="ABC_TM2"/>
    <property type="match status" value="1"/>
</dbReference>
<feature type="domain" description="ABC transmembrane type-2" evidence="9">
    <location>
        <begin position="112"/>
        <end position="333"/>
    </location>
</feature>
<evidence type="ECO:0000256" key="3">
    <source>
        <dbReference type="ARBA" id="ARBA00022448"/>
    </source>
</evidence>
<evidence type="ECO:0000313" key="11">
    <source>
        <dbReference type="Proteomes" id="UP000286974"/>
    </source>
</evidence>
<keyword evidence="6 8" id="KW-1133">Transmembrane helix</keyword>
<comment type="subcellular location">
    <subcellularLocation>
        <location evidence="1">Cell membrane</location>
        <topology evidence="1">Multi-pass membrane protein</topology>
    </subcellularLocation>
</comment>
<evidence type="ECO:0000313" key="10">
    <source>
        <dbReference type="EMBL" id="GAY72316.1"/>
    </source>
</evidence>
<feature type="transmembrane region" description="Helical" evidence="8">
    <location>
        <begin position="146"/>
        <end position="168"/>
    </location>
</feature>
<name>A0A401FJ49_9LACO</name>
<dbReference type="EMBL" id="BEXA01000001">
    <property type="protein sequence ID" value="GAY72316.1"/>
    <property type="molecule type" value="Genomic_DNA"/>
</dbReference>
<comment type="similarity">
    <text evidence="2">Belongs to the ABC-2 integral membrane protein family.</text>
</comment>
<keyword evidence="5 8" id="KW-0812">Transmembrane</keyword>
<reference evidence="10 11" key="1">
    <citation type="submission" date="2017-11" db="EMBL/GenBank/DDBJ databases">
        <title>Draft Genome Sequence of Lactobacillus curieae NBRC 111893 isolated from Koso, a Japanese sugar-Vegetable Fermented Beverage.</title>
        <authorList>
            <person name="Chiou T.Y."/>
            <person name="Oshima K."/>
            <person name="Suda W."/>
            <person name="Hattori M."/>
            <person name="Takahashi T."/>
        </authorList>
    </citation>
    <scope>NUCLEOTIDE SEQUENCE [LARGE SCALE GENOMIC DNA]</scope>
    <source>
        <strain evidence="10 11">NBRC111893</strain>
    </source>
</reference>
<sequence length="337" mass="37710">MFQLPSLNKLKINILKFKKINNDRSAKANIRKQNLDGYIYKNGQQLKVIYQNAGQTQAGIIKQSVNTALIKLKIKALVTGNHQAKIAIKQLQVQLRQIASQLPAKLKTNTLKSQTANQSQPLDAQQLTLKEGYLYGNGQTNFFSTMFPIFVGFVVFFFVFLISGISLLRERSTHTLDRLLATPIKRSEVIGGYIAGYGLFAIVQTLIVVLFCVYILRVQILGSIWLVLLTCFLLALVALSIGLFVSTFAASEFQMMQFIPILVIPQIFFSGIIPVANMAGWLQTIAHIMPLYYGANALTDIIQKSASLETILPSLIILIVFFCFVYFLKYSRHASLS</sequence>
<evidence type="ECO:0000259" key="9">
    <source>
        <dbReference type="PROSITE" id="PS51012"/>
    </source>
</evidence>
<dbReference type="InterPro" id="IPR013525">
    <property type="entry name" value="ABC2_TM"/>
</dbReference>
<evidence type="ECO:0000256" key="2">
    <source>
        <dbReference type="ARBA" id="ARBA00007783"/>
    </source>
</evidence>
<dbReference type="Pfam" id="PF12698">
    <property type="entry name" value="ABC2_membrane_3"/>
    <property type="match status" value="1"/>
</dbReference>
<accession>A0A401FJ49</accession>
<feature type="transmembrane region" description="Helical" evidence="8">
    <location>
        <begin position="258"/>
        <end position="282"/>
    </location>
</feature>
<evidence type="ECO:0000256" key="1">
    <source>
        <dbReference type="ARBA" id="ARBA00004651"/>
    </source>
</evidence>
<dbReference type="Proteomes" id="UP000286974">
    <property type="component" value="Unassembled WGS sequence"/>
</dbReference>
<evidence type="ECO:0000256" key="4">
    <source>
        <dbReference type="ARBA" id="ARBA00022475"/>
    </source>
</evidence>
<dbReference type="PANTHER" id="PTHR30294">
    <property type="entry name" value="MEMBRANE COMPONENT OF ABC TRANSPORTER YHHJ-RELATED"/>
    <property type="match status" value="1"/>
</dbReference>
<protein>
    <submittedName>
        <fullName evidence="10">ABC transporter, permease protein</fullName>
    </submittedName>
</protein>
<dbReference type="PANTHER" id="PTHR30294:SF38">
    <property type="entry name" value="TRANSPORT PERMEASE PROTEIN"/>
    <property type="match status" value="1"/>
</dbReference>
<feature type="transmembrane region" description="Helical" evidence="8">
    <location>
        <begin position="310"/>
        <end position="328"/>
    </location>
</feature>
<evidence type="ECO:0000256" key="8">
    <source>
        <dbReference type="SAM" id="Phobius"/>
    </source>
</evidence>
<keyword evidence="3" id="KW-0813">Transport</keyword>
<keyword evidence="11" id="KW-1185">Reference proteome</keyword>
<organism evidence="10 11">
    <name type="scientific">Lentilactobacillus kosonis</name>
    <dbReference type="NCBI Taxonomy" id="2810561"/>
    <lineage>
        <taxon>Bacteria</taxon>
        <taxon>Bacillati</taxon>
        <taxon>Bacillota</taxon>
        <taxon>Bacilli</taxon>
        <taxon>Lactobacillales</taxon>
        <taxon>Lactobacillaceae</taxon>
        <taxon>Lentilactobacillus</taxon>
    </lineage>
</organism>
<dbReference type="InterPro" id="IPR047817">
    <property type="entry name" value="ABC2_TM_bact-type"/>
</dbReference>
<evidence type="ECO:0000256" key="7">
    <source>
        <dbReference type="ARBA" id="ARBA00023136"/>
    </source>
</evidence>
<proteinExistence type="inferred from homology"/>
<comment type="caution">
    <text evidence="10">The sequence shown here is derived from an EMBL/GenBank/DDBJ whole genome shotgun (WGS) entry which is preliminary data.</text>
</comment>
<keyword evidence="7 8" id="KW-0472">Membrane</keyword>
<feature type="transmembrane region" description="Helical" evidence="8">
    <location>
        <begin position="222"/>
        <end position="246"/>
    </location>
</feature>
<evidence type="ECO:0000256" key="6">
    <source>
        <dbReference type="ARBA" id="ARBA00022989"/>
    </source>
</evidence>
<dbReference type="GO" id="GO:0140359">
    <property type="term" value="F:ABC-type transporter activity"/>
    <property type="evidence" value="ECO:0007669"/>
    <property type="project" value="InterPro"/>
</dbReference>
<keyword evidence="4" id="KW-1003">Cell membrane</keyword>
<evidence type="ECO:0000256" key="5">
    <source>
        <dbReference type="ARBA" id="ARBA00022692"/>
    </source>
</evidence>
<dbReference type="InterPro" id="IPR051449">
    <property type="entry name" value="ABC-2_transporter_component"/>
</dbReference>
<dbReference type="GO" id="GO:0005886">
    <property type="term" value="C:plasma membrane"/>
    <property type="evidence" value="ECO:0007669"/>
    <property type="project" value="UniProtKB-SubCell"/>
</dbReference>
<gene>
    <name evidence="10" type="ORF">NBRC111893_462</name>
</gene>
<dbReference type="AlphaFoldDB" id="A0A401FJ49"/>
<feature type="transmembrane region" description="Helical" evidence="8">
    <location>
        <begin position="189"/>
        <end position="216"/>
    </location>
</feature>